<organism evidence="1 2">
    <name type="scientific">Desulforhabdus amnigena</name>
    <dbReference type="NCBI Taxonomy" id="40218"/>
    <lineage>
        <taxon>Bacteria</taxon>
        <taxon>Pseudomonadati</taxon>
        <taxon>Thermodesulfobacteriota</taxon>
        <taxon>Syntrophobacteria</taxon>
        <taxon>Syntrophobacterales</taxon>
        <taxon>Syntrophobacteraceae</taxon>
        <taxon>Desulforhabdus</taxon>
    </lineage>
</organism>
<protein>
    <submittedName>
        <fullName evidence="1">Uncharacterized protein</fullName>
    </submittedName>
</protein>
<dbReference type="AlphaFoldDB" id="A0A9W6D3Z6"/>
<evidence type="ECO:0000313" key="2">
    <source>
        <dbReference type="Proteomes" id="UP001144372"/>
    </source>
</evidence>
<evidence type="ECO:0000313" key="1">
    <source>
        <dbReference type="EMBL" id="GLI33730.1"/>
    </source>
</evidence>
<reference evidence="1" key="1">
    <citation type="submission" date="2022-12" db="EMBL/GenBank/DDBJ databases">
        <title>Reference genome sequencing for broad-spectrum identification of bacterial and archaeal isolates by mass spectrometry.</title>
        <authorList>
            <person name="Sekiguchi Y."/>
            <person name="Tourlousse D.M."/>
        </authorList>
    </citation>
    <scope>NUCLEOTIDE SEQUENCE</scope>
    <source>
        <strain evidence="1">ASRB1</strain>
    </source>
</reference>
<keyword evidence="2" id="KW-1185">Reference proteome</keyword>
<accession>A0A9W6D3Z6</accession>
<proteinExistence type="predicted"/>
<gene>
    <name evidence="1" type="ORF">DAMNIGENAA_11630</name>
</gene>
<dbReference type="Proteomes" id="UP001144372">
    <property type="component" value="Unassembled WGS sequence"/>
</dbReference>
<dbReference type="EMBL" id="BSDR01000001">
    <property type="protein sequence ID" value="GLI33730.1"/>
    <property type="molecule type" value="Genomic_DNA"/>
</dbReference>
<name>A0A9W6D3Z6_9BACT</name>
<dbReference type="RefSeq" id="WP_281792894.1">
    <property type="nucleotide sequence ID" value="NZ_BSDR01000001.1"/>
</dbReference>
<comment type="caution">
    <text evidence="1">The sequence shown here is derived from an EMBL/GenBank/DDBJ whole genome shotgun (WGS) entry which is preliminary data.</text>
</comment>
<sequence length="243" mass="28195">MGIERFIGIGTARGQDVFDYVLQVLESEKPSVIALDENPISMSTLIQMRCSKELFTEAFVMKQKQFLLKRDLEVGNCAGILYAIRYKNIPLHFVDGSFREPLSETGEEIGIYPYTSNMDFAATVDLMRIPIKLIKGRYPTYPGWDFDYELIHAYQTDEHFHQMDRAIWQRNQFTGRVLERMIESADKGILAFIGNRKRFSLDLYKDTEGITDEELAGYKPLGDYIPIKDKVYYDAITRIRNEI</sequence>